<dbReference type="EC" id="3.2.1.8" evidence="9"/>
<feature type="signal peptide" evidence="10">
    <location>
        <begin position="1"/>
        <end position="30"/>
    </location>
</feature>
<keyword evidence="4 10" id="KW-0732">Signal</keyword>
<dbReference type="InterPro" id="IPR017853">
    <property type="entry name" value="GH"/>
</dbReference>
<evidence type="ECO:0000313" key="13">
    <source>
        <dbReference type="Proteomes" id="UP000199622"/>
    </source>
</evidence>
<evidence type="ECO:0000256" key="5">
    <source>
        <dbReference type="ARBA" id="ARBA00022801"/>
    </source>
</evidence>
<keyword evidence="7 9" id="KW-0326">Glycosidase</keyword>
<evidence type="ECO:0000313" key="12">
    <source>
        <dbReference type="EMBL" id="SEC88218.1"/>
    </source>
</evidence>
<dbReference type="InterPro" id="IPR001000">
    <property type="entry name" value="GH10_dom"/>
</dbReference>
<evidence type="ECO:0000256" key="3">
    <source>
        <dbReference type="ARBA" id="ARBA00022651"/>
    </source>
</evidence>
<comment type="catalytic activity">
    <reaction evidence="1 9">
        <text>Endohydrolysis of (1-&gt;4)-beta-D-xylosidic linkages in xylans.</text>
        <dbReference type="EC" id="3.2.1.8"/>
    </reaction>
</comment>
<sequence>MPGRIPKKCVLATVAAVMGIAAWQAPAASAAPASVPLQYTTNRYVGSAVAAAYLASETDYRAVLTREFDNVTPENEMKWGTIEAVRGQYDWSGADAIVQYAQKHHKTVRGHTLVWHSQLPDWVGALPADELRRVLRDHVTTEVKRYKGKIRAWDVVNEIFNEDGTWRDTVFHQKLGEGFVADVFRWAHAADPRAKLYINDYNIEGINPKSDAVYNLVKTLRKQGVPIDGVGIQGHLSIQYGFPGQYRENLARFAKIGVETAVTEADVRIPTPPDAAKLATQASYFGQLWDGCHAVRKCVEFTTWGFTDRHSWVPDVFPGEGAACLFDENLRPKPAYFALNPRPDRGAVPVR</sequence>
<dbReference type="GO" id="GO:0031176">
    <property type="term" value="F:endo-1,4-beta-xylanase activity"/>
    <property type="evidence" value="ECO:0007669"/>
    <property type="project" value="UniProtKB-EC"/>
</dbReference>
<accession>A0A1H4W663</accession>
<evidence type="ECO:0000256" key="6">
    <source>
        <dbReference type="ARBA" id="ARBA00023277"/>
    </source>
</evidence>
<feature type="chain" id="PRO_5011754148" description="Beta-xylanase" evidence="10">
    <location>
        <begin position="31"/>
        <end position="351"/>
    </location>
</feature>
<proteinExistence type="inferred from homology"/>
<keyword evidence="8 9" id="KW-0624">Polysaccharide degradation</keyword>
<evidence type="ECO:0000256" key="2">
    <source>
        <dbReference type="ARBA" id="ARBA00007495"/>
    </source>
</evidence>
<dbReference type="STRING" id="208445.SAMN04489727_5447"/>
<evidence type="ECO:0000256" key="9">
    <source>
        <dbReference type="RuleBase" id="RU361174"/>
    </source>
</evidence>
<keyword evidence="13" id="KW-1185">Reference proteome</keyword>
<keyword evidence="3 12" id="KW-0858">Xylan degradation</keyword>
<reference evidence="13" key="1">
    <citation type="submission" date="2016-10" db="EMBL/GenBank/DDBJ databases">
        <authorList>
            <person name="Varghese N."/>
            <person name="Submissions S."/>
        </authorList>
    </citation>
    <scope>NUCLEOTIDE SEQUENCE [LARGE SCALE GENOMIC DNA]</scope>
    <source>
        <strain evidence="13">DSM 44544</strain>
    </source>
</reference>
<dbReference type="SUPFAM" id="SSF51445">
    <property type="entry name" value="(Trans)glycosidases"/>
    <property type="match status" value="1"/>
</dbReference>
<dbReference type="Pfam" id="PF00331">
    <property type="entry name" value="Glyco_hydro_10"/>
    <property type="match status" value="1"/>
</dbReference>
<dbReference type="PANTHER" id="PTHR31490">
    <property type="entry name" value="GLYCOSYL HYDROLASE"/>
    <property type="match status" value="1"/>
</dbReference>
<dbReference type="Proteomes" id="UP000199622">
    <property type="component" value="Unassembled WGS sequence"/>
</dbReference>
<gene>
    <name evidence="12" type="ORF">SAMN04489727_5447</name>
</gene>
<evidence type="ECO:0000256" key="7">
    <source>
        <dbReference type="ARBA" id="ARBA00023295"/>
    </source>
</evidence>
<feature type="domain" description="GH10" evidence="11">
    <location>
        <begin position="31"/>
        <end position="342"/>
    </location>
</feature>
<evidence type="ECO:0000256" key="8">
    <source>
        <dbReference type="ARBA" id="ARBA00023326"/>
    </source>
</evidence>
<name>A0A1H4W663_9PSEU</name>
<dbReference type="EMBL" id="FNSO01000004">
    <property type="protein sequence ID" value="SEC88218.1"/>
    <property type="molecule type" value="Genomic_DNA"/>
</dbReference>
<dbReference type="PRINTS" id="PR00134">
    <property type="entry name" value="GLHYDRLASE10"/>
</dbReference>
<dbReference type="InterPro" id="IPR044846">
    <property type="entry name" value="GH10"/>
</dbReference>
<protein>
    <recommendedName>
        <fullName evidence="9">Beta-xylanase</fullName>
        <ecNumber evidence="9">3.2.1.8</ecNumber>
    </recommendedName>
</protein>
<keyword evidence="6 9" id="KW-0119">Carbohydrate metabolism</keyword>
<evidence type="ECO:0000256" key="10">
    <source>
        <dbReference type="SAM" id="SignalP"/>
    </source>
</evidence>
<evidence type="ECO:0000256" key="4">
    <source>
        <dbReference type="ARBA" id="ARBA00022729"/>
    </source>
</evidence>
<dbReference type="PROSITE" id="PS51760">
    <property type="entry name" value="GH10_2"/>
    <property type="match status" value="1"/>
</dbReference>
<dbReference type="GO" id="GO:0045493">
    <property type="term" value="P:xylan catabolic process"/>
    <property type="evidence" value="ECO:0007669"/>
    <property type="project" value="UniProtKB-KW"/>
</dbReference>
<dbReference type="SMART" id="SM00633">
    <property type="entry name" value="Glyco_10"/>
    <property type="match status" value="1"/>
</dbReference>
<evidence type="ECO:0000256" key="1">
    <source>
        <dbReference type="ARBA" id="ARBA00000681"/>
    </source>
</evidence>
<dbReference type="PANTHER" id="PTHR31490:SF88">
    <property type="entry name" value="BETA-XYLANASE"/>
    <property type="match status" value="1"/>
</dbReference>
<evidence type="ECO:0000259" key="11">
    <source>
        <dbReference type="PROSITE" id="PS51760"/>
    </source>
</evidence>
<organism evidence="12 13">
    <name type="scientific">Amycolatopsis tolypomycina</name>
    <dbReference type="NCBI Taxonomy" id="208445"/>
    <lineage>
        <taxon>Bacteria</taxon>
        <taxon>Bacillati</taxon>
        <taxon>Actinomycetota</taxon>
        <taxon>Actinomycetes</taxon>
        <taxon>Pseudonocardiales</taxon>
        <taxon>Pseudonocardiaceae</taxon>
        <taxon>Amycolatopsis</taxon>
    </lineage>
</organism>
<dbReference type="Gene3D" id="3.20.20.80">
    <property type="entry name" value="Glycosidases"/>
    <property type="match status" value="1"/>
</dbReference>
<dbReference type="AlphaFoldDB" id="A0A1H4W663"/>
<comment type="similarity">
    <text evidence="2 9">Belongs to the glycosyl hydrolase 10 (cellulase F) family.</text>
</comment>
<keyword evidence="5 9" id="KW-0378">Hydrolase</keyword>